<keyword evidence="6 14" id="KW-0808">Transferase</keyword>
<accession>A0A8H6P3I4</accession>
<evidence type="ECO:0000256" key="6">
    <source>
        <dbReference type="ARBA" id="ARBA00022679"/>
    </source>
</evidence>
<organism evidence="17 18">
    <name type="scientific">Aspergillus hiratsukae</name>
    <dbReference type="NCBI Taxonomy" id="1194566"/>
    <lineage>
        <taxon>Eukaryota</taxon>
        <taxon>Fungi</taxon>
        <taxon>Dikarya</taxon>
        <taxon>Ascomycota</taxon>
        <taxon>Pezizomycotina</taxon>
        <taxon>Eurotiomycetes</taxon>
        <taxon>Eurotiomycetidae</taxon>
        <taxon>Eurotiales</taxon>
        <taxon>Aspergillaceae</taxon>
        <taxon>Aspergillus</taxon>
        <taxon>Aspergillus subgen. Fumigati</taxon>
    </lineage>
</organism>
<feature type="transmembrane region" description="Helical" evidence="14">
    <location>
        <begin position="332"/>
        <end position="360"/>
    </location>
</feature>
<feature type="compositionally biased region" description="Polar residues" evidence="15">
    <location>
        <begin position="73"/>
        <end position="83"/>
    </location>
</feature>
<dbReference type="EC" id="2.4.1.258" evidence="3 14"/>
<keyword evidence="16" id="KW-0732">Signal</keyword>
<evidence type="ECO:0000256" key="14">
    <source>
        <dbReference type="RuleBase" id="RU364047"/>
    </source>
</evidence>
<keyword evidence="5 14" id="KW-0328">Glycosyltransferase</keyword>
<feature type="transmembrane region" description="Helical" evidence="14">
    <location>
        <begin position="262"/>
        <end position="282"/>
    </location>
</feature>
<dbReference type="PANTHER" id="PTHR12646">
    <property type="entry name" value="NOT56 - RELATED"/>
    <property type="match status" value="1"/>
</dbReference>
<comment type="function">
    <text evidence="11 14">Dol-P-Man:Man(5)GlcNAc(2)-PP-Dol alpha-1,3-mannosyltransferase that operates in the biosynthetic pathway of dolichol-linked oligosaccharides, the glycan precursors employed in protein asparagine (N)-glycosylation. The assembly of dolichol-linked oligosaccharides begins on the cytosolic side of the endoplasmic reticulum membrane and finishes in its lumen. The sequential addition of sugars to dolichol pyrophosphate produces dolichol-linked oligosaccharides containing fourteen sugars, including two GlcNAcs, nine mannoses and three glucoses. Once assembled, the oligosaccharide is transferred from the lipid to nascent proteins by oligosaccharyltransferases. In the lumen of the endoplasmic reticulum, adds the first dolichyl beta-D-mannosyl phosphate derived mannose in an alpha-1,3 linkage to Man(5)GlcNAc(2)-PP-dolichol to produce Man(6)GlcNAc(2)-PP-dolichol.</text>
</comment>
<dbReference type="AlphaFoldDB" id="A0A8H6P3I4"/>
<comment type="catalytic activity">
    <reaction evidence="12 14">
        <text>an alpha-D-Man-(1-&gt;2)-alpha-D-Man-(1-&gt;2)-alpha-D-Man-(1-&gt;3)-[alpha-D-Man-(1-&gt;6)]-beta-D-Man-(1-&gt;4)-beta-D-GlcNAc-(1-&gt;4)-alpha-D-GlcNAc-diphospho-di-trans,poly-cis-dolichol + a di-trans,poly-cis-dolichyl beta-D-mannosyl phosphate = an alpha-D-Man-(1-&gt;2)-alpha-D-Man-(1-&gt;2)-alpha-D-Man-(1-&gt;3)-[alpha-D-Man-(1-&gt;3)-alpha-D-Man-(1-&gt;6)]-beta-D-Man-(1-&gt;4)-beta-D-GlcNAc-(1-&gt;4)-alpha-D-GlcNAc-diphospho-di-trans,poly-cis-dolichol + a di-trans,poly-cis-dolichyl phosphate + H(+)</text>
        <dbReference type="Rhea" id="RHEA:29527"/>
        <dbReference type="Rhea" id="RHEA-COMP:19498"/>
        <dbReference type="Rhea" id="RHEA-COMP:19501"/>
        <dbReference type="Rhea" id="RHEA-COMP:19516"/>
        <dbReference type="Rhea" id="RHEA-COMP:19517"/>
        <dbReference type="ChEBI" id="CHEBI:15378"/>
        <dbReference type="ChEBI" id="CHEBI:57683"/>
        <dbReference type="ChEBI" id="CHEBI:58211"/>
        <dbReference type="ChEBI" id="CHEBI:132515"/>
        <dbReference type="ChEBI" id="CHEBI:132516"/>
        <dbReference type="EC" id="2.4.1.258"/>
    </reaction>
    <physiologicalReaction direction="left-to-right" evidence="12 14">
        <dbReference type="Rhea" id="RHEA:29528"/>
    </physiologicalReaction>
</comment>
<feature type="region of interest" description="Disordered" evidence="15">
    <location>
        <begin position="58"/>
        <end position="86"/>
    </location>
</feature>
<keyword evidence="7 14" id="KW-0812">Transmembrane</keyword>
<dbReference type="GO" id="GO:0005789">
    <property type="term" value="C:endoplasmic reticulum membrane"/>
    <property type="evidence" value="ECO:0007669"/>
    <property type="project" value="UniProtKB-SubCell"/>
</dbReference>
<keyword evidence="10 14" id="KW-0472">Membrane</keyword>
<reference evidence="17" key="1">
    <citation type="submission" date="2020-06" db="EMBL/GenBank/DDBJ databases">
        <title>Draft genome sequences of strains closely related to Aspergillus parafelis and Aspergillus hiratsukae.</title>
        <authorList>
            <person name="Dos Santos R.A.C."/>
            <person name="Rivero-Menendez O."/>
            <person name="Steenwyk J.L."/>
            <person name="Mead M.E."/>
            <person name="Goldman G.H."/>
            <person name="Alastruey-Izquierdo A."/>
            <person name="Rokas A."/>
        </authorList>
    </citation>
    <scope>NUCLEOTIDE SEQUENCE</scope>
    <source>
        <strain evidence="17">CNM-CM5793</strain>
    </source>
</reference>
<evidence type="ECO:0000313" key="18">
    <source>
        <dbReference type="Proteomes" id="UP000630445"/>
    </source>
</evidence>
<dbReference type="Proteomes" id="UP000630445">
    <property type="component" value="Unassembled WGS sequence"/>
</dbReference>
<evidence type="ECO:0000256" key="1">
    <source>
        <dbReference type="ARBA" id="ARBA00004477"/>
    </source>
</evidence>
<evidence type="ECO:0000256" key="4">
    <source>
        <dbReference type="ARBA" id="ARBA00015561"/>
    </source>
</evidence>
<feature type="transmembrane region" description="Helical" evidence="14">
    <location>
        <begin position="366"/>
        <end position="384"/>
    </location>
</feature>
<keyword evidence="9 14" id="KW-1133">Transmembrane helix</keyword>
<feature type="transmembrane region" description="Helical" evidence="14">
    <location>
        <begin position="172"/>
        <end position="190"/>
    </location>
</feature>
<evidence type="ECO:0000256" key="9">
    <source>
        <dbReference type="ARBA" id="ARBA00022989"/>
    </source>
</evidence>
<proteinExistence type="inferred from homology"/>
<dbReference type="Pfam" id="PF05208">
    <property type="entry name" value="ALG3"/>
    <property type="match status" value="1"/>
</dbReference>
<evidence type="ECO:0000256" key="2">
    <source>
        <dbReference type="ARBA" id="ARBA00004922"/>
    </source>
</evidence>
<feature type="transmembrane region" description="Helical" evidence="14">
    <location>
        <begin position="495"/>
        <end position="521"/>
    </location>
</feature>
<comment type="caution">
    <text evidence="17">The sequence shown here is derived from an EMBL/GenBank/DDBJ whole genome shotgun (WGS) entry which is preliminary data.</text>
</comment>
<feature type="transmembrane region" description="Helical" evidence="14">
    <location>
        <begin position="471"/>
        <end position="488"/>
    </location>
</feature>
<keyword evidence="18" id="KW-1185">Reference proteome</keyword>
<evidence type="ECO:0000256" key="5">
    <source>
        <dbReference type="ARBA" id="ARBA00022676"/>
    </source>
</evidence>
<evidence type="ECO:0000256" key="15">
    <source>
        <dbReference type="SAM" id="MobiDB-lite"/>
    </source>
</evidence>
<protein>
    <recommendedName>
        <fullName evidence="4 14">Dol-P-Man:Man(5)GlcNAc(2)-PP-Dol alpha-1,3-mannosyltransferase</fullName>
        <ecNumber evidence="3 14">2.4.1.258</ecNumber>
    </recommendedName>
    <alternativeName>
        <fullName evidence="14">Dol-P-Man-dependent alpha(1-3)-mannosyltransferase</fullName>
    </alternativeName>
</protein>
<evidence type="ECO:0000256" key="3">
    <source>
        <dbReference type="ARBA" id="ARBA00011964"/>
    </source>
</evidence>
<evidence type="ECO:0000256" key="11">
    <source>
        <dbReference type="ARBA" id="ARBA00044743"/>
    </source>
</evidence>
<feature type="chain" id="PRO_5034098128" description="Dol-P-Man:Man(5)GlcNAc(2)-PP-Dol alpha-1,3-mannosyltransferase" evidence="16">
    <location>
        <begin position="29"/>
        <end position="572"/>
    </location>
</feature>
<evidence type="ECO:0000256" key="12">
    <source>
        <dbReference type="ARBA" id="ARBA00049506"/>
    </source>
</evidence>
<comment type="pathway">
    <text evidence="2 14">Protein modification; protein glycosylation.</text>
</comment>
<sequence>MPPHLHPRSRSTMSLFAATLLASLFVVGMPHVFPCPAPRRTLADSEVMVTADGQQIQRVRRKRRKDPNMLEQDGTSIHQARPQSSDEEVSTFLQMEEEAERLANAGRECPVPKPKGILVFSSSMAASADGGLNVSPTATCNNNATSYTCAIDIMDLKHMLRDLCMNPRHTRWVAPLLLLGDAVLCALIIWKVPSNIEPLDADTEIDWTTYMQQISLYISGERDYTLIKGSTGPLVYPAAHVYIYNILYNLTDEGRDIFLGQILFAILYLATLTVAMTCYRQAGAPPYLLLPLVLSKRLHSVFMLRLFNDGFAAFAMWVAILLFMNRKWTAGVIVWSTGVAIKMTLLLLAPAIAVVLVLSLSLGPSIQLGILAVLIQVLLGIPFLQSNPTGYISRAFELTRQFMFKWTVNWRFVGEELFLSRKFSLALLALHILLLGLFAVTVWLKPSGSNLPSFLHELIQGRHRTVPLSKSFIMTAMLSSLAIGLLCARSLHYQFFAYLACATPFLLWQAGFHPILVYLVWAAQEWAWNTYPSTNASSLVVILSLAAQVFGVLRNSFSRKHLDQSSRKEHLQ</sequence>
<gene>
    <name evidence="17" type="ORF">CNMCM5793_003238</name>
</gene>
<dbReference type="GO" id="GO:0052925">
    <property type="term" value="F:dol-P-Man:Man(5)GlcNAc(2)-PP-Dol alpha-1,3-mannosyltransferase activity"/>
    <property type="evidence" value="ECO:0007669"/>
    <property type="project" value="UniProtKB-EC"/>
</dbReference>
<evidence type="ECO:0000256" key="10">
    <source>
        <dbReference type="ARBA" id="ARBA00023136"/>
    </source>
</evidence>
<evidence type="ECO:0000313" key="17">
    <source>
        <dbReference type="EMBL" id="KAF7115735.1"/>
    </source>
</evidence>
<evidence type="ECO:0000256" key="7">
    <source>
        <dbReference type="ARBA" id="ARBA00022692"/>
    </source>
</evidence>
<evidence type="ECO:0000256" key="8">
    <source>
        <dbReference type="ARBA" id="ARBA00022824"/>
    </source>
</evidence>
<dbReference type="UniPathway" id="UPA00378"/>
<feature type="transmembrane region" description="Helical" evidence="14">
    <location>
        <begin position="533"/>
        <end position="553"/>
    </location>
</feature>
<feature type="transmembrane region" description="Helical" evidence="14">
    <location>
        <begin position="425"/>
        <end position="444"/>
    </location>
</feature>
<feature type="signal peptide" evidence="16">
    <location>
        <begin position="1"/>
        <end position="28"/>
    </location>
</feature>
<keyword evidence="8 14" id="KW-0256">Endoplasmic reticulum</keyword>
<comment type="similarity">
    <text evidence="13">Belongs to the glycosyltransferase ALG3 family.</text>
</comment>
<comment type="subcellular location">
    <subcellularLocation>
        <location evidence="1 14">Endoplasmic reticulum membrane</location>
        <topology evidence="1 14">Multi-pass membrane protein</topology>
    </subcellularLocation>
</comment>
<evidence type="ECO:0000256" key="13">
    <source>
        <dbReference type="ARBA" id="ARBA00093457"/>
    </source>
</evidence>
<name>A0A8H6P3I4_9EURO</name>
<dbReference type="OrthoDB" id="20028at2759"/>
<dbReference type="PANTHER" id="PTHR12646:SF0">
    <property type="entry name" value="DOL-P-MAN:MAN(5)GLCNAC(2)-PP-DOL ALPHA-1,3-MANNOSYLTRANSFERASE"/>
    <property type="match status" value="1"/>
</dbReference>
<dbReference type="EMBL" id="JACBAD010002111">
    <property type="protein sequence ID" value="KAF7115735.1"/>
    <property type="molecule type" value="Genomic_DNA"/>
</dbReference>
<evidence type="ECO:0000256" key="16">
    <source>
        <dbReference type="SAM" id="SignalP"/>
    </source>
</evidence>
<dbReference type="InterPro" id="IPR007873">
    <property type="entry name" value="Glycosyltransferase_ALG3"/>
</dbReference>
<feature type="transmembrane region" description="Helical" evidence="14">
    <location>
        <begin position="302"/>
        <end position="325"/>
    </location>
</feature>